<dbReference type="GO" id="GO:0140078">
    <property type="term" value="F:class I DNA-(apurinic or apyrimidinic site) endonuclease activity"/>
    <property type="evidence" value="ECO:0007669"/>
    <property type="project" value="UniProtKB-EC"/>
</dbReference>
<dbReference type="GO" id="GO:0046872">
    <property type="term" value="F:metal ion binding"/>
    <property type="evidence" value="ECO:0007669"/>
    <property type="project" value="UniProtKB-KW"/>
</dbReference>
<reference evidence="6 7" key="1">
    <citation type="submission" date="2018-03" db="EMBL/GenBank/DDBJ databases">
        <title>Genome sequence of Moorella humiferrea DSM 23265.</title>
        <authorList>
            <person name="Poehlein A."/>
            <person name="Daniel R."/>
        </authorList>
    </citation>
    <scope>NUCLEOTIDE SEQUENCE [LARGE SCALE GENOMIC DNA]</scope>
    <source>
        <strain evidence="6 7">DSM 23265</strain>
    </source>
</reference>
<dbReference type="Proteomes" id="UP000238415">
    <property type="component" value="Unassembled WGS sequence"/>
</dbReference>
<dbReference type="Gene3D" id="1.10.340.30">
    <property type="entry name" value="Hypothetical protein, domain 2"/>
    <property type="match status" value="1"/>
</dbReference>
<evidence type="ECO:0000313" key="6">
    <source>
        <dbReference type="EMBL" id="PRR73760.1"/>
    </source>
</evidence>
<protein>
    <submittedName>
        <fullName evidence="6">Endonuclease III</fullName>
        <ecNumber evidence="6">4.2.99.18</ecNumber>
    </submittedName>
</protein>
<accession>A0A2T0ATK2</accession>
<dbReference type="PANTHER" id="PTHR10359">
    <property type="entry name" value="A/G-SPECIFIC ADENINE GLYCOSYLASE/ENDONUCLEASE III"/>
    <property type="match status" value="1"/>
</dbReference>
<keyword evidence="4" id="KW-0411">Iron-sulfur</keyword>
<keyword evidence="7" id="KW-1185">Reference proteome</keyword>
<evidence type="ECO:0000256" key="3">
    <source>
        <dbReference type="ARBA" id="ARBA00023004"/>
    </source>
</evidence>
<comment type="caution">
    <text evidence="6">The sequence shown here is derived from an EMBL/GenBank/DDBJ whole genome shotgun (WGS) entry which is preliminary data.</text>
</comment>
<dbReference type="Pfam" id="PF00730">
    <property type="entry name" value="HhH-GPD"/>
    <property type="match status" value="1"/>
</dbReference>
<dbReference type="PIRSF" id="PIRSF001435">
    <property type="entry name" value="Nth"/>
    <property type="match status" value="1"/>
</dbReference>
<feature type="domain" description="HhH-GPD" evidence="5">
    <location>
        <begin position="45"/>
        <end position="204"/>
    </location>
</feature>
<evidence type="ECO:0000256" key="2">
    <source>
        <dbReference type="ARBA" id="ARBA00022723"/>
    </source>
</evidence>
<dbReference type="InterPro" id="IPR003265">
    <property type="entry name" value="HhH-GPD_domain"/>
</dbReference>
<keyword evidence="6" id="KW-0378">Hydrolase</keyword>
<name>A0A2T0ATK2_9FIRM</name>
<dbReference type="OrthoDB" id="9802365at2"/>
<keyword evidence="6" id="KW-0255">Endonuclease</keyword>
<dbReference type="Gene3D" id="1.10.1670.10">
    <property type="entry name" value="Helix-hairpin-Helix base-excision DNA repair enzymes (C-terminal)"/>
    <property type="match status" value="1"/>
</dbReference>
<dbReference type="AlphaFoldDB" id="A0A2T0ATK2"/>
<dbReference type="GO" id="GO:0006284">
    <property type="term" value="P:base-excision repair"/>
    <property type="evidence" value="ECO:0007669"/>
    <property type="project" value="InterPro"/>
</dbReference>
<keyword evidence="6" id="KW-0456">Lyase</keyword>
<dbReference type="InterPro" id="IPR023170">
    <property type="entry name" value="HhH_base_excis_C"/>
</dbReference>
<organism evidence="6 7">
    <name type="scientific">Neomoorella humiferrea</name>
    <dbReference type="NCBI Taxonomy" id="676965"/>
    <lineage>
        <taxon>Bacteria</taxon>
        <taxon>Bacillati</taxon>
        <taxon>Bacillota</taxon>
        <taxon>Clostridia</taxon>
        <taxon>Neomoorellales</taxon>
        <taxon>Neomoorellaceae</taxon>
        <taxon>Neomoorella</taxon>
    </lineage>
</organism>
<dbReference type="RefSeq" id="WP_106005101.1">
    <property type="nucleotide sequence ID" value="NZ_CP136419.1"/>
</dbReference>
<evidence type="ECO:0000313" key="7">
    <source>
        <dbReference type="Proteomes" id="UP000238415"/>
    </source>
</evidence>
<dbReference type="EMBL" id="PVXM01000016">
    <property type="protein sequence ID" value="PRR73760.1"/>
    <property type="molecule type" value="Genomic_DNA"/>
</dbReference>
<dbReference type="EC" id="4.2.99.18" evidence="6"/>
<dbReference type="PANTHER" id="PTHR10359:SF19">
    <property type="entry name" value="DNA REPAIR GLYCOSYLASE MJ1434-RELATED"/>
    <property type="match status" value="1"/>
</dbReference>
<keyword evidence="2" id="KW-0479">Metal-binding</keyword>
<evidence type="ECO:0000256" key="1">
    <source>
        <dbReference type="ARBA" id="ARBA00022485"/>
    </source>
</evidence>
<keyword evidence="6" id="KW-0540">Nuclease</keyword>
<sequence>MSFKVKYDNISTALMTIYQRLYHYFGPRHWWPAETPFEVIVGAILTQNVTWKNVEKAINNLKTAELLTPEALYTADPSVIETHIRPAGFYRTKAKKLKAFVHHIWEKYDGSLTNMFSQPLKNLRKELLSIYGIGPETADAILCYAGNYPIMVMDAYTLRVFSRLGLLSPKANYEEMQQLFMDNLPHDHYIFNEYHALIDALANKICRKNKPHCNLCPLNDLCAWPKEEKENKKAEKEA</sequence>
<dbReference type="GO" id="GO:0051539">
    <property type="term" value="F:4 iron, 4 sulfur cluster binding"/>
    <property type="evidence" value="ECO:0007669"/>
    <property type="project" value="UniProtKB-KW"/>
</dbReference>
<keyword evidence="1" id="KW-0004">4Fe-4S</keyword>
<dbReference type="SMART" id="SM00478">
    <property type="entry name" value="ENDO3c"/>
    <property type="match status" value="1"/>
</dbReference>
<dbReference type="InterPro" id="IPR011257">
    <property type="entry name" value="DNA_glycosylase"/>
</dbReference>
<evidence type="ECO:0000256" key="4">
    <source>
        <dbReference type="ARBA" id="ARBA00023014"/>
    </source>
</evidence>
<evidence type="ECO:0000259" key="5">
    <source>
        <dbReference type="SMART" id="SM00478"/>
    </source>
</evidence>
<proteinExistence type="predicted"/>
<dbReference type="CDD" id="cd00056">
    <property type="entry name" value="ENDO3c"/>
    <property type="match status" value="1"/>
</dbReference>
<dbReference type="SUPFAM" id="SSF48150">
    <property type="entry name" value="DNA-glycosylase"/>
    <property type="match status" value="1"/>
</dbReference>
<gene>
    <name evidence="6" type="primary">nth_1</name>
    <name evidence="6" type="ORF">MOHU_11040</name>
</gene>
<keyword evidence="3" id="KW-0408">Iron</keyword>